<feature type="chain" id="PRO_5024797063" description="Secreted protein" evidence="1">
    <location>
        <begin position="16"/>
        <end position="71"/>
    </location>
</feature>
<protein>
    <recommendedName>
        <fullName evidence="4">Secreted protein</fullName>
    </recommendedName>
</protein>
<evidence type="ECO:0000256" key="1">
    <source>
        <dbReference type="SAM" id="SignalP"/>
    </source>
</evidence>
<feature type="non-terminal residue" evidence="2">
    <location>
        <position position="71"/>
    </location>
</feature>
<accession>A0A5N6WML4</accession>
<evidence type="ECO:0008006" key="4">
    <source>
        <dbReference type="Google" id="ProtNLM"/>
    </source>
</evidence>
<proteinExistence type="predicted"/>
<evidence type="ECO:0000313" key="3">
    <source>
        <dbReference type="Proteomes" id="UP000325945"/>
    </source>
</evidence>
<reference evidence="3" key="1">
    <citation type="submission" date="2019-04" db="EMBL/GenBank/DDBJ databases">
        <title>Friends and foes A comparative genomics studyof 23 Aspergillus species from section Flavi.</title>
        <authorList>
            <consortium name="DOE Joint Genome Institute"/>
            <person name="Kjaerbolling I."/>
            <person name="Vesth T."/>
            <person name="Frisvad J.C."/>
            <person name="Nybo J.L."/>
            <person name="Theobald S."/>
            <person name="Kildgaard S."/>
            <person name="Isbrandt T."/>
            <person name="Kuo A."/>
            <person name="Sato A."/>
            <person name="Lyhne E.K."/>
            <person name="Kogle M.E."/>
            <person name="Wiebenga A."/>
            <person name="Kun R.S."/>
            <person name="Lubbers R.J."/>
            <person name="Makela M.R."/>
            <person name="Barry K."/>
            <person name="Chovatia M."/>
            <person name="Clum A."/>
            <person name="Daum C."/>
            <person name="Haridas S."/>
            <person name="He G."/>
            <person name="LaButti K."/>
            <person name="Lipzen A."/>
            <person name="Mondo S."/>
            <person name="Riley R."/>
            <person name="Salamov A."/>
            <person name="Simmons B.A."/>
            <person name="Magnuson J.K."/>
            <person name="Henrissat B."/>
            <person name="Mortensen U.H."/>
            <person name="Larsen T.O."/>
            <person name="Devries R.P."/>
            <person name="Grigoriev I.V."/>
            <person name="Machida M."/>
            <person name="Baker S.E."/>
            <person name="Andersen M.R."/>
        </authorList>
    </citation>
    <scope>NUCLEOTIDE SEQUENCE [LARGE SCALE GENOMIC DNA]</scope>
    <source>
        <strain evidence="3">CBS 130017</strain>
    </source>
</reference>
<dbReference type="EMBL" id="ML741857">
    <property type="protein sequence ID" value="KAE8321912.1"/>
    <property type="molecule type" value="Genomic_DNA"/>
</dbReference>
<keyword evidence="1" id="KW-0732">Signal</keyword>
<name>A0A5N6WML4_9EURO</name>
<feature type="signal peptide" evidence="1">
    <location>
        <begin position="1"/>
        <end position="15"/>
    </location>
</feature>
<evidence type="ECO:0000313" key="2">
    <source>
        <dbReference type="EMBL" id="KAE8321912.1"/>
    </source>
</evidence>
<organism evidence="2 3">
    <name type="scientific">Aspergillus sergii</name>
    <dbReference type="NCBI Taxonomy" id="1034303"/>
    <lineage>
        <taxon>Eukaryota</taxon>
        <taxon>Fungi</taxon>
        <taxon>Dikarya</taxon>
        <taxon>Ascomycota</taxon>
        <taxon>Pezizomycotina</taxon>
        <taxon>Eurotiomycetes</taxon>
        <taxon>Eurotiomycetidae</taxon>
        <taxon>Eurotiales</taxon>
        <taxon>Aspergillaceae</taxon>
        <taxon>Aspergillus</taxon>
        <taxon>Aspergillus subgen. Circumdati</taxon>
    </lineage>
</organism>
<sequence>MLFFWLSFTFLSFKAQPHIHTVFVYVQRLRKSQAERIQGYFIEYILTSPLDFTDTPTAPKDVFTAQNGIHF</sequence>
<gene>
    <name evidence="2" type="ORF">BDV39DRAFT_184860</name>
</gene>
<dbReference type="Proteomes" id="UP000325945">
    <property type="component" value="Unassembled WGS sequence"/>
</dbReference>
<keyword evidence="3" id="KW-1185">Reference proteome</keyword>
<dbReference type="AlphaFoldDB" id="A0A5N6WML4"/>